<feature type="domain" description="FYVE-type" evidence="5">
    <location>
        <begin position="479"/>
        <end position="539"/>
    </location>
</feature>
<evidence type="ECO:0000256" key="1">
    <source>
        <dbReference type="ARBA" id="ARBA00022723"/>
    </source>
</evidence>
<keyword evidence="7" id="KW-1185">Reference proteome</keyword>
<dbReference type="Proteomes" id="UP000076078">
    <property type="component" value="Unassembled WGS sequence"/>
</dbReference>
<dbReference type="Gene3D" id="2.60.40.640">
    <property type="match status" value="1"/>
</dbReference>
<protein>
    <submittedName>
        <fullName evidence="6">FYVE-type zinc finger-containing protein</fullName>
    </submittedName>
</protein>
<reference evidence="6 7" key="1">
    <citation type="submission" date="2015-12" db="EMBL/GenBank/DDBJ databases">
        <title>Dictyostelia acquired genes for synthesis and detection of signals that induce cell-type specialization by lateral gene transfer from prokaryotes.</title>
        <authorList>
            <person name="Gloeckner G."/>
            <person name="Schaap P."/>
        </authorList>
    </citation>
    <scope>NUCLEOTIDE SEQUENCE [LARGE SCALE GENOMIC DNA]</scope>
    <source>
        <strain evidence="6 7">TK</strain>
    </source>
</reference>
<dbReference type="SUPFAM" id="SSF57903">
    <property type="entry name" value="FYVE/PHD zinc finger"/>
    <property type="match status" value="1"/>
</dbReference>
<dbReference type="GO" id="GO:0008270">
    <property type="term" value="F:zinc ion binding"/>
    <property type="evidence" value="ECO:0007669"/>
    <property type="project" value="UniProtKB-KW"/>
</dbReference>
<dbReference type="InterPro" id="IPR052113">
    <property type="entry name" value="FYVE-type_Zinc_Finger"/>
</dbReference>
<dbReference type="OrthoDB" id="20035at2759"/>
<dbReference type="Pfam" id="PF01363">
    <property type="entry name" value="FYVE"/>
    <property type="match status" value="1"/>
</dbReference>
<dbReference type="InterPro" id="IPR014752">
    <property type="entry name" value="Arrestin-like_C"/>
</dbReference>
<comment type="caution">
    <text evidence="6">The sequence shown here is derived from an EMBL/GenBank/DDBJ whole genome shotgun (WGS) entry which is preliminary data.</text>
</comment>
<dbReference type="Gene3D" id="3.30.40.10">
    <property type="entry name" value="Zinc/RING finger domain, C3HC4 (zinc finger)"/>
    <property type="match status" value="1"/>
</dbReference>
<dbReference type="OMA" id="WLPKWKD"/>
<evidence type="ECO:0000256" key="3">
    <source>
        <dbReference type="ARBA" id="ARBA00022833"/>
    </source>
</evidence>
<sequence>MEVLRSPSMETSSSLFSQELSLKSLDINAIPPNNLNSSTSNTIPPFPKSSSAKFPLELSVKHQPCNLRIELDRSIYNNGETINGKVLLNFTQKQFLKRIKVQVCGYERIFLYAQEHSSNTYQTIKFYTDTLNVFPPVNICQDLNNVLTLNDNYHVELDCGNYEYQFSIALPKYLQPSMNYIGYLSIFYMIHCQVDYSRGREWKENKLIESTEFGLCGLSQRFLESLYQKSAQTLISSKISQFLWKNKSKPIEMAVCLKDYNCFIGEYSTFFIKIKNPMLLKLDHIRIDFVQTIEFIHPTNSNSSKHYKKYGNQTSFTSFSNFQTLTRDNNGEVTSKNPNKKRVSEITILSENFMDVHSFVPQNPENPYEIQFMQAHVLIPRFNGDDQVFPNTKGYLSQIKHYFLISIPSVSSDFKIRLSLKLWDKSIKNQSLSNSRSSEYLNNINNNNNNVNRNLSKSQQEMMIKEEWKINWLPKWKDDTTVSNCELCDDAFSIINRMHHCRSCGGIFCESCSSNKVSLKHFGITKKVRICLMCLESMNLDKQNAYLPGPKAFNHSTSMLKLSTQLPFLVEK</sequence>
<dbReference type="PANTHER" id="PTHR39490">
    <property type="entry name" value="ARRESTIN DOMAIN-CONTAINING PROTEIN D"/>
    <property type="match status" value="1"/>
</dbReference>
<proteinExistence type="predicted"/>
<organism evidence="6 7">
    <name type="scientific">Tieghemostelium lacteum</name>
    <name type="common">Slime mold</name>
    <name type="synonym">Dictyostelium lacteum</name>
    <dbReference type="NCBI Taxonomy" id="361077"/>
    <lineage>
        <taxon>Eukaryota</taxon>
        <taxon>Amoebozoa</taxon>
        <taxon>Evosea</taxon>
        <taxon>Eumycetozoa</taxon>
        <taxon>Dictyostelia</taxon>
        <taxon>Dictyosteliales</taxon>
        <taxon>Raperosteliaceae</taxon>
        <taxon>Tieghemostelium</taxon>
    </lineage>
</organism>
<dbReference type="InterPro" id="IPR011011">
    <property type="entry name" value="Znf_FYVE_PHD"/>
</dbReference>
<dbReference type="InParanoid" id="A0A152A6X1"/>
<keyword evidence="1" id="KW-0479">Metal-binding</keyword>
<evidence type="ECO:0000313" key="6">
    <source>
        <dbReference type="EMBL" id="KYR01978.1"/>
    </source>
</evidence>
<evidence type="ECO:0000256" key="2">
    <source>
        <dbReference type="ARBA" id="ARBA00022771"/>
    </source>
</evidence>
<dbReference type="AlphaFoldDB" id="A0A152A6X1"/>
<dbReference type="STRING" id="361077.A0A152A6X1"/>
<dbReference type="InterPro" id="IPR014756">
    <property type="entry name" value="Ig_E-set"/>
</dbReference>
<dbReference type="InterPro" id="IPR017455">
    <property type="entry name" value="Znf_FYVE-rel"/>
</dbReference>
<evidence type="ECO:0000259" key="5">
    <source>
        <dbReference type="PROSITE" id="PS50178"/>
    </source>
</evidence>
<gene>
    <name evidence="6" type="ORF">DLAC_00772</name>
</gene>
<name>A0A152A6X1_TIELA</name>
<dbReference type="EMBL" id="LODT01000004">
    <property type="protein sequence ID" value="KYR01978.1"/>
    <property type="molecule type" value="Genomic_DNA"/>
</dbReference>
<dbReference type="PANTHER" id="PTHR39490:SF8">
    <property type="entry name" value="ZINC FINGER FYVE DOMAIN-CONTAINING PROTEIN 21"/>
    <property type="match status" value="1"/>
</dbReference>
<dbReference type="SMART" id="SM00064">
    <property type="entry name" value="FYVE"/>
    <property type="match status" value="1"/>
</dbReference>
<dbReference type="InterPro" id="IPR000306">
    <property type="entry name" value="Znf_FYVE"/>
</dbReference>
<keyword evidence="2 4" id="KW-0863">Zinc-finger</keyword>
<dbReference type="FunCoup" id="A0A152A6X1">
    <property type="interactions" value="371"/>
</dbReference>
<dbReference type="InterPro" id="IPR013083">
    <property type="entry name" value="Znf_RING/FYVE/PHD"/>
</dbReference>
<dbReference type="Pfam" id="PF00339">
    <property type="entry name" value="Arrestin_N"/>
    <property type="match status" value="1"/>
</dbReference>
<evidence type="ECO:0000256" key="4">
    <source>
        <dbReference type="PROSITE-ProRule" id="PRU00091"/>
    </source>
</evidence>
<dbReference type="InterPro" id="IPR011021">
    <property type="entry name" value="Arrestin-like_N"/>
</dbReference>
<accession>A0A152A6X1</accession>
<evidence type="ECO:0000313" key="7">
    <source>
        <dbReference type="Proteomes" id="UP000076078"/>
    </source>
</evidence>
<dbReference type="SUPFAM" id="SSF81296">
    <property type="entry name" value="E set domains"/>
    <property type="match status" value="1"/>
</dbReference>
<keyword evidence="3" id="KW-0862">Zinc</keyword>
<dbReference type="PROSITE" id="PS50178">
    <property type="entry name" value="ZF_FYVE"/>
    <property type="match status" value="1"/>
</dbReference>